<dbReference type="AlphaFoldDB" id="A0A2W5QH18"/>
<dbReference type="Pfam" id="PF09899">
    <property type="entry name" value="DUF2126"/>
    <property type="match status" value="1"/>
</dbReference>
<dbReference type="EMBL" id="QFPP01000148">
    <property type="protein sequence ID" value="PZQ74095.1"/>
    <property type="molecule type" value="Genomic_DNA"/>
</dbReference>
<protein>
    <submittedName>
        <fullName evidence="2">IMP dehydrogenase</fullName>
    </submittedName>
</protein>
<dbReference type="InterPro" id="IPR018667">
    <property type="entry name" value="DUF2126"/>
</dbReference>
<dbReference type="InterPro" id="IPR013589">
    <property type="entry name" value="Bac_transglu_N"/>
</dbReference>
<dbReference type="InterPro" id="IPR002931">
    <property type="entry name" value="Transglutaminase-like"/>
</dbReference>
<dbReference type="Proteomes" id="UP000249135">
    <property type="component" value="Unassembled WGS sequence"/>
</dbReference>
<dbReference type="InterPro" id="IPR038765">
    <property type="entry name" value="Papain-like_cys_pep_sf"/>
</dbReference>
<name>A0A2W5QH18_VARPD</name>
<dbReference type="SUPFAM" id="SSF54001">
    <property type="entry name" value="Cysteine proteinases"/>
    <property type="match status" value="1"/>
</dbReference>
<evidence type="ECO:0000259" key="1">
    <source>
        <dbReference type="SMART" id="SM00460"/>
    </source>
</evidence>
<dbReference type="SMART" id="SM00460">
    <property type="entry name" value="TGc"/>
    <property type="match status" value="1"/>
</dbReference>
<dbReference type="PANTHER" id="PTHR33490">
    <property type="entry name" value="BLR5614 PROTEIN-RELATED"/>
    <property type="match status" value="1"/>
</dbReference>
<dbReference type="Pfam" id="PF01841">
    <property type="entry name" value="Transglut_core"/>
    <property type="match status" value="1"/>
</dbReference>
<gene>
    <name evidence="2" type="ORF">DI563_13175</name>
</gene>
<dbReference type="Gene3D" id="3.10.620.30">
    <property type="match status" value="1"/>
</dbReference>
<organism evidence="2 3">
    <name type="scientific">Variovorax paradoxus</name>
    <dbReference type="NCBI Taxonomy" id="34073"/>
    <lineage>
        <taxon>Bacteria</taxon>
        <taxon>Pseudomonadati</taxon>
        <taxon>Pseudomonadota</taxon>
        <taxon>Betaproteobacteria</taxon>
        <taxon>Burkholderiales</taxon>
        <taxon>Comamonadaceae</taxon>
        <taxon>Variovorax</taxon>
    </lineage>
</organism>
<dbReference type="PANTHER" id="PTHR33490:SF1">
    <property type="entry name" value="SLL1233 PROTEIN"/>
    <property type="match status" value="1"/>
</dbReference>
<feature type="domain" description="Transglutaminase-like" evidence="1">
    <location>
        <begin position="172"/>
        <end position="248"/>
    </location>
</feature>
<sequence>MSIHAALHHVTHYKYDRPVQLGPQVVRLRPAPHCRSNVISYSLRVEPAEHFVNWQQDPFANYLARLVFPKKTTEFKVTVDLVVEMAVYNPFDFFLEPHAENFPFKYSKEQAEELAPYLVADPATPLVQAYLDKIDRTEKRTIDFLVQINQQVQQDVKYLIRMEPGVQTPEETLQNASGSCRDSGWLLVQLLRHMGLAARFVSGYLIQLTPDVKALDGPSGTTVDFTDLHAWCEVYLPGAGWIGLDATSGLLAGEGHIPLACTPTPSSAAPIEGLMDEAEVEFSHEMNVTRVYESPRVTKPYTEDQWAEVLALGEAVDARLAAGDVRLTMGGEPTYVATSDRDAAEWNTDALGPTKRGYATELVDRLRAEYGLGGFLHFGQGKWYPGEQLPRWALSIFWRADGQPIWHNPALFADERQPAHYTSEDARRFTYKLAEKLGLAERFIQPGYEDVYYYLWRERRLPVNVDPFESKLDDELERARLRRVFTQKLDAVIGYVLPLEPASAGGNPALAGGGWKTGPWFLRDDRMYLIPGDSPMGYRLPLDSQPWASKGDYPYLVDRDPNAPSVPLPSPADFRSRYTGTTGLAAADRGTVPYAYGTPQQAPSTYRMQFGAGAQGQGQGQGPASDRTNTAEGANVRFPLRNESAHWITRTALCVEARDPRRANGPAAEKVGTASGILYVFMPPLAWLEDYLDLLAAVEATAEELGVKIVLEGYPPPRDPRLKLLQVTPDPGVIEVNIHPAHSWGELVQHTEFLYEAAFQTRLSAEKFMTDGRHTGTGGGNHFVLGGATPSDSPFLRKPELLASLVLYWHNHPSLSYLFSGMFIGPTSQAPRVDEARNDQVYELEIALKEIAKNREIYGQSMPPWLVDRTLRNILIDVTGNTHRSEFCIDKLYSPDGPTGRLGLLELRAFEMPPHARMSIVQQLLLRALVARFWDAPYVAPATRWGTELHDRFLLPTFVKMDFDDVISEMRQAGFAFEAEWFAPHFEFRFPLVGEVQAMGVELSLRNALEPWHVMGEEGAPGGTVRYVDSSLERIEVRVTGLNQSRYVVTVNGQVLPLQPTGVAGEYVAGVRYKAWNPPSSLHPTIQPHAPLTVDLVDTWMKRSIGGCQYHVAHPGGRNYTTFPVNAYEAESRRLARFSRMGHTPGMLRTPPANIEVTGSREFPFTLDLRR</sequence>
<proteinExistence type="predicted"/>
<accession>A0A2W5QH18</accession>
<comment type="caution">
    <text evidence="2">The sequence shown here is derived from an EMBL/GenBank/DDBJ whole genome shotgun (WGS) entry which is preliminary data.</text>
</comment>
<reference evidence="2 3" key="1">
    <citation type="submission" date="2017-08" db="EMBL/GenBank/DDBJ databases">
        <title>Infants hospitalized years apart are colonized by the same room-sourced microbial strains.</title>
        <authorList>
            <person name="Brooks B."/>
            <person name="Olm M.R."/>
            <person name="Firek B.A."/>
            <person name="Baker R."/>
            <person name="Thomas B.C."/>
            <person name="Morowitz M.J."/>
            <person name="Banfield J.F."/>
        </authorList>
    </citation>
    <scope>NUCLEOTIDE SEQUENCE [LARGE SCALE GENOMIC DNA]</scope>
    <source>
        <strain evidence="2">S2_005_003_R2_41</strain>
    </source>
</reference>
<evidence type="ECO:0000313" key="3">
    <source>
        <dbReference type="Proteomes" id="UP000249135"/>
    </source>
</evidence>
<dbReference type="Pfam" id="PF08379">
    <property type="entry name" value="Bact_transglu_N"/>
    <property type="match status" value="1"/>
</dbReference>
<evidence type="ECO:0000313" key="2">
    <source>
        <dbReference type="EMBL" id="PZQ74095.1"/>
    </source>
</evidence>